<keyword evidence="2" id="KW-1185">Reference proteome</keyword>
<evidence type="ECO:0000313" key="2">
    <source>
        <dbReference type="Proteomes" id="UP000689967"/>
    </source>
</evidence>
<gene>
    <name evidence="1" type="ORF">JJQ90_26360</name>
</gene>
<reference evidence="1 2" key="1">
    <citation type="submission" date="2021-01" db="EMBL/GenBank/DDBJ databases">
        <title>Roseomonas sp. nov, a bacterium isolated from an oil production mixture in Yumen Oilfield.</title>
        <authorList>
            <person name="Wu D."/>
        </authorList>
    </citation>
    <scope>NUCLEOTIDE SEQUENCE [LARGE SCALE GENOMIC DNA]</scope>
    <source>
        <strain evidence="1 2">ROY-5-3</strain>
    </source>
</reference>
<proteinExistence type="predicted"/>
<dbReference type="RefSeq" id="WP_216879252.1">
    <property type="nucleotide sequence ID" value="NZ_JAERQM010000014.1"/>
</dbReference>
<dbReference type="EMBL" id="JAERQM010000014">
    <property type="protein sequence ID" value="MBU8547268.1"/>
    <property type="molecule type" value="Genomic_DNA"/>
</dbReference>
<sequence length="99" mass="10634">MSRPNHDITGCTGEEGTCGPCTARRALMAARSETTNLMISTVEVLDAVVRPTNADYVLFCARVLEHLIRQSPGGLGGARAAMFLAEQNAKLPEGRRFDA</sequence>
<comment type="caution">
    <text evidence="1">The sequence shown here is derived from an EMBL/GenBank/DDBJ whole genome shotgun (WGS) entry which is preliminary data.</text>
</comment>
<protein>
    <submittedName>
        <fullName evidence="1">Uncharacterized protein</fullName>
    </submittedName>
</protein>
<accession>A0ABS6HHW9</accession>
<organism evidence="1 2">
    <name type="scientific">Falsiroseomonas oleicola</name>
    <dbReference type="NCBI Taxonomy" id="2801474"/>
    <lineage>
        <taxon>Bacteria</taxon>
        <taxon>Pseudomonadati</taxon>
        <taxon>Pseudomonadota</taxon>
        <taxon>Alphaproteobacteria</taxon>
        <taxon>Acetobacterales</taxon>
        <taxon>Roseomonadaceae</taxon>
        <taxon>Falsiroseomonas</taxon>
    </lineage>
</organism>
<dbReference type="Proteomes" id="UP000689967">
    <property type="component" value="Unassembled WGS sequence"/>
</dbReference>
<name>A0ABS6HHW9_9PROT</name>
<evidence type="ECO:0000313" key="1">
    <source>
        <dbReference type="EMBL" id="MBU8547268.1"/>
    </source>
</evidence>